<dbReference type="Proteomes" id="UP000001075">
    <property type="component" value="Unassembled WGS sequence"/>
</dbReference>
<name>G3H6B6_CRIGR</name>
<dbReference type="AlphaFoldDB" id="G3H6B6"/>
<gene>
    <name evidence="1" type="ORF">I79_005871</name>
</gene>
<accession>G3H6B6</accession>
<evidence type="ECO:0000313" key="1">
    <source>
        <dbReference type="EMBL" id="EGV96187.1"/>
    </source>
</evidence>
<reference evidence="2" key="1">
    <citation type="journal article" date="2011" name="Nat. Biotechnol.">
        <title>The genomic sequence of the Chinese hamster ovary (CHO)-K1 cell line.</title>
        <authorList>
            <person name="Xu X."/>
            <person name="Nagarajan H."/>
            <person name="Lewis N.E."/>
            <person name="Pan S."/>
            <person name="Cai Z."/>
            <person name="Liu X."/>
            <person name="Chen W."/>
            <person name="Xie M."/>
            <person name="Wang W."/>
            <person name="Hammond S."/>
            <person name="Andersen M.R."/>
            <person name="Neff N."/>
            <person name="Passarelli B."/>
            <person name="Koh W."/>
            <person name="Fan H.C."/>
            <person name="Wang J."/>
            <person name="Gui Y."/>
            <person name="Lee K.H."/>
            <person name="Betenbaugh M.J."/>
            <person name="Quake S.R."/>
            <person name="Famili I."/>
            <person name="Palsson B.O."/>
            <person name="Wang J."/>
        </authorList>
    </citation>
    <scope>NUCLEOTIDE SEQUENCE [LARGE SCALE GENOMIC DNA]</scope>
    <source>
        <strain evidence="2">CHO K1 cell line</strain>
    </source>
</reference>
<dbReference type="EMBL" id="JH000173">
    <property type="protein sequence ID" value="EGV96187.1"/>
    <property type="molecule type" value="Genomic_DNA"/>
</dbReference>
<dbReference type="InParanoid" id="G3H6B6"/>
<sequence>MHLLPLGLNHPRRSNSVLAGAGRGCLELRFIEPTCRGSFIQSFPLGWKGHRSTKKLAADILGPSPTLEDKLLHHIGTIYASEDWRDPFCPIFQGATESSQVPLGIGSNAPNPLGPWKWELKEGSREAVM</sequence>
<protein>
    <submittedName>
        <fullName evidence="1">Uncharacterized protein</fullName>
    </submittedName>
</protein>
<evidence type="ECO:0000313" key="2">
    <source>
        <dbReference type="Proteomes" id="UP000001075"/>
    </source>
</evidence>
<organism evidence="1 2">
    <name type="scientific">Cricetulus griseus</name>
    <name type="common">Chinese hamster</name>
    <name type="synonym">Cricetulus barabensis griseus</name>
    <dbReference type="NCBI Taxonomy" id="10029"/>
    <lineage>
        <taxon>Eukaryota</taxon>
        <taxon>Metazoa</taxon>
        <taxon>Chordata</taxon>
        <taxon>Craniata</taxon>
        <taxon>Vertebrata</taxon>
        <taxon>Euteleostomi</taxon>
        <taxon>Mammalia</taxon>
        <taxon>Eutheria</taxon>
        <taxon>Euarchontoglires</taxon>
        <taxon>Glires</taxon>
        <taxon>Rodentia</taxon>
        <taxon>Myomorpha</taxon>
        <taxon>Muroidea</taxon>
        <taxon>Cricetidae</taxon>
        <taxon>Cricetinae</taxon>
        <taxon>Cricetulus</taxon>
    </lineage>
</organism>
<proteinExistence type="predicted"/>